<dbReference type="InterPro" id="IPR020807">
    <property type="entry name" value="PKS_DH"/>
</dbReference>
<dbReference type="Pfam" id="PF08990">
    <property type="entry name" value="Docking"/>
    <property type="match status" value="1"/>
</dbReference>
<dbReference type="InterPro" id="IPR050091">
    <property type="entry name" value="PKS_NRPS_Biosynth_Enz"/>
</dbReference>
<dbReference type="InterPro" id="IPR014031">
    <property type="entry name" value="Ketoacyl_synth_C"/>
</dbReference>
<dbReference type="Pfam" id="PF00698">
    <property type="entry name" value="Acyl_transf_1"/>
    <property type="match status" value="1"/>
</dbReference>
<dbReference type="SMART" id="SM00825">
    <property type="entry name" value="PKS_KS"/>
    <property type="match status" value="1"/>
</dbReference>
<evidence type="ECO:0000313" key="13">
    <source>
        <dbReference type="EMBL" id="SCL72006.1"/>
    </source>
</evidence>
<dbReference type="InterPro" id="IPR013968">
    <property type="entry name" value="PKS_KR"/>
</dbReference>
<name>A0A1C6W0D3_9ACTN</name>
<dbReference type="InterPro" id="IPR042104">
    <property type="entry name" value="PKS_dehydratase_sf"/>
</dbReference>
<dbReference type="InterPro" id="IPR057326">
    <property type="entry name" value="KR_dom"/>
</dbReference>
<dbReference type="SMART" id="SM00827">
    <property type="entry name" value="PKS_AT"/>
    <property type="match status" value="1"/>
</dbReference>
<keyword evidence="4" id="KW-0597">Phosphoprotein</keyword>
<evidence type="ECO:0000256" key="5">
    <source>
        <dbReference type="ARBA" id="ARBA00022679"/>
    </source>
</evidence>
<dbReference type="GO" id="GO:0031177">
    <property type="term" value="F:phosphopantetheine binding"/>
    <property type="evidence" value="ECO:0007669"/>
    <property type="project" value="InterPro"/>
</dbReference>
<keyword evidence="14" id="KW-1185">Reference proteome</keyword>
<gene>
    <name evidence="13" type="ORF">GA0070606_5905</name>
</gene>
<evidence type="ECO:0000256" key="4">
    <source>
        <dbReference type="ARBA" id="ARBA00022553"/>
    </source>
</evidence>
<keyword evidence="3" id="KW-0596">Phosphopantetheine</keyword>
<dbReference type="Gene3D" id="3.40.47.10">
    <property type="match status" value="1"/>
</dbReference>
<dbReference type="InterPro" id="IPR016039">
    <property type="entry name" value="Thiolase-like"/>
</dbReference>
<feature type="domain" description="PKS/mFAS DH" evidence="12">
    <location>
        <begin position="983"/>
        <end position="1255"/>
    </location>
</feature>
<dbReference type="InterPro" id="IPR009081">
    <property type="entry name" value="PP-bd_ACP"/>
</dbReference>
<dbReference type="InterPro" id="IPR020806">
    <property type="entry name" value="PKS_PP-bd"/>
</dbReference>
<dbReference type="PROSITE" id="PS00606">
    <property type="entry name" value="KS3_1"/>
    <property type="match status" value="1"/>
</dbReference>
<evidence type="ECO:0000259" key="10">
    <source>
        <dbReference type="PROSITE" id="PS50075"/>
    </source>
</evidence>
<dbReference type="FunFam" id="1.10.1200.10:FF:000007">
    <property type="entry name" value="Probable polyketide synthase pks17"/>
    <property type="match status" value="1"/>
</dbReference>
<protein>
    <submittedName>
        <fullName evidence="13">Acyl transferase domain-containing protein</fullName>
    </submittedName>
</protein>
<feature type="active site" description="Proton donor; for dehydratase activity" evidence="9">
    <location>
        <position position="1178"/>
    </location>
</feature>
<dbReference type="SUPFAM" id="SSF53901">
    <property type="entry name" value="Thiolase-like"/>
    <property type="match status" value="1"/>
</dbReference>
<sequence>MDTEDKLREYLKRVTADLRRTRQRLRDVEADAQQPIAIVGTGCRFPGGVRTAEELWDLVAAGGDAIASFPTDRGWDLDALYDPERSRPGTSSVREGGFLPDAADFDPRLFGVSPREALAMDPQQRLLLETSWEAVESAGIDPTSLKGARVGVFAGMTHSGYAHPPETPPAGVEDYLGLGNAGSIASGRVAYSFGFEGPAVTVDTACSSSLVALHLAVQALRSGECDLALAGGVTVMPTPAVFVDFTRQGNLSPVARCRAFADAADGTALAEGVGVLLVQRLSDARRDGRRVLAVVRATAVNSDGASNGLTAPNGPSQQRVIRQALASAGLSAADVDVVEAHGTGTTLGDPIEAQALLATYGQGRDGHEPLLLGSVKSNIGHTQAAAGVAGVIKMVLAMRHGVVPATLHVDAPSSHVDWASGAVELVTETRDWPAVGRPRRAGVSSFGISGTNAHVIIEQPEPGLAAPTAGEVVAAEPAAPLGAALVESVPAVGGGTGWTGSADAESETVAAPAVGVPVPWVVSARSERGLVGQAARLASFVRGRSGLGVVDVSWSLVVSRAALEHRAVVWGSDVDELVAGLSAVAEGRSSVVSGVVSAGRRAVLFTGQGSQRVGMGRELYGAFPVFASSFDAVCREIDPLLPRPLREVVFAEPGTSDAGLVDQTVFAQAGLFAVEVALWELLASWGVRADFLAGHSIGEVTAAYVAGMLSLSDACVLVAARGRLMQALPAGGVMAAVGASEEAVAELVGVTGAAVDVAAVNGPASVVVSGAAGEVASVVATCRGRGWRVKELSVSHAFHSRLMDPMLDEFRAVVAGLDWQPPKVPIVSNVTGAVADAAEVTDPGYWVRHVRQPVRFADAVRTLHQQDVTQFLEVGPDAVLTAMAQDCVEETGDVRFTATLRAGHPEADTLRTALAERYVTGGHVDWAGYLTALDGAGPERAAGARPRTIDLPTYAFDHQRYWLNATTTAGAGAPGLGVRPVDHALLGAAVRVADDDVRIFGAELSTRTHPWIAEHVVWDSVVVPGAALVEMVLHAGAQVGCDTLDELTLQAPLTLAEQDTRVVQVKLGTADEEGRRPVTIHSRSAADPDAEWDRHAVGVLAPAAPQPWPDPSPWPPTAAHGVAVDGIYTELSRLGVEYGPLFRGLRAVWRADDEVCAEVAVPDDTDITGFGIHPALLDAALHVVGLLDSDAEASAVRLPFAWTGVTLAAVGATALRVRARRSGGGVTLTLADPAGAPVARIGSLVSRPVTAEQVRGTGTGVGSLYDVGWQTVPSGAPATGRAVLLGDAPSDLSGLPRYGLTELAEAVDVGLLDQELVLLAAYADEERDPVPAATRARLAAVLTAVQGWLADGRLADRRLVVLTRGAVPAGDTDRATDLPGAAVWGLLRSAQAEHPDRFVLVDLDEGRRPEPGTVDLVARAVATGEPQLAVRGDRILAPRLAPAALDPALGVEPDPDGTVLVTGATGALGGLLARHLVTAHKVRHLLLVSRRGSDAPGSAELLAGLTALGAQARLVAGDIADRDTVAALLADVPAEHPLTGVVHAAGVLDDAVVSALTPERMSAVLSAKADAAWHLHELTRGRNLSMFVLFSSVAGVLGGPGQGNYAAANAFLDGLAHHRRAAGLAATSLAWGLWAADSGMTGTLDAAQRQRMSRNGLSPLDTDHGLRLFDAALRGGRPHLVPALLDLAALRRQSDTGQLPAPLRGLVRARRRVADGARDGGPSFAQRLAGTPEAERGRLVEELIKAQVVEVLGYPPATVVPSAQTFTGLGFDSLTAVELRNRLTAATGIRLPASLIFDCPTPAALADFLLADVAPPAPAPSLLAELDRLEAAFGATGPDELARLAGDDETRTAVAVRLRALVTRWSDATDRPADVSQAIDDASDDELFDFIDQKFGRS</sequence>
<dbReference type="InterPro" id="IPR015083">
    <property type="entry name" value="NorB/c/GfsB-D-like_docking"/>
</dbReference>
<dbReference type="Gene3D" id="1.10.1200.10">
    <property type="entry name" value="ACP-like"/>
    <property type="match status" value="1"/>
</dbReference>
<evidence type="ECO:0000256" key="2">
    <source>
        <dbReference type="ARBA" id="ARBA00004792"/>
    </source>
</evidence>
<reference evidence="14" key="1">
    <citation type="submission" date="2016-06" db="EMBL/GenBank/DDBJ databases">
        <authorList>
            <person name="Varghese N."/>
            <person name="Submissions Spin"/>
        </authorList>
    </citation>
    <scope>NUCLEOTIDE SEQUENCE [LARGE SCALE GENOMIC DNA]</scope>
    <source>
        <strain evidence="14">DSM 43903</strain>
    </source>
</reference>
<keyword evidence="8" id="KW-0012">Acyltransferase</keyword>
<dbReference type="SUPFAM" id="SSF55048">
    <property type="entry name" value="Probable ACP-binding domain of malonyl-CoA ACP transacylase"/>
    <property type="match status" value="1"/>
</dbReference>
<dbReference type="InterPro" id="IPR018228">
    <property type="entry name" value="DNase_TatD-rel_CS"/>
</dbReference>
<comment type="cofactor">
    <cofactor evidence="1">
        <name>pantetheine 4'-phosphate</name>
        <dbReference type="ChEBI" id="CHEBI:47942"/>
    </cofactor>
</comment>
<dbReference type="SMART" id="SM00823">
    <property type="entry name" value="PKS_PP"/>
    <property type="match status" value="1"/>
</dbReference>
<accession>A0A1C6W0D3</accession>
<dbReference type="InterPro" id="IPR020841">
    <property type="entry name" value="PKS_Beta-ketoAc_synthase_dom"/>
</dbReference>
<comment type="pathway">
    <text evidence="2">Antibiotic biosynthesis.</text>
</comment>
<dbReference type="SMART" id="SM01294">
    <property type="entry name" value="PKS_PP_betabranch"/>
    <property type="match status" value="1"/>
</dbReference>
<dbReference type="SUPFAM" id="SSF101173">
    <property type="entry name" value="Docking domain B of the erythromycin polyketide synthase (DEBS)"/>
    <property type="match status" value="1"/>
</dbReference>
<dbReference type="InterPro" id="IPR036291">
    <property type="entry name" value="NAD(P)-bd_dom_sf"/>
</dbReference>
<dbReference type="InterPro" id="IPR006162">
    <property type="entry name" value="Ppantetheine_attach_site"/>
</dbReference>
<feature type="active site" description="Proton acceptor; for dehydratase activity" evidence="9">
    <location>
        <position position="1015"/>
    </location>
</feature>
<keyword evidence="6" id="KW-0045">Antibiotic biosynthesis</keyword>
<organism evidence="13 14">
    <name type="scientific">Micromonospora citrea</name>
    <dbReference type="NCBI Taxonomy" id="47855"/>
    <lineage>
        <taxon>Bacteria</taxon>
        <taxon>Bacillati</taxon>
        <taxon>Actinomycetota</taxon>
        <taxon>Actinomycetes</taxon>
        <taxon>Micromonosporales</taxon>
        <taxon>Micromonosporaceae</taxon>
        <taxon>Micromonospora</taxon>
    </lineage>
</organism>
<dbReference type="InterPro" id="IPR016036">
    <property type="entry name" value="Malonyl_transacylase_ACP-bd"/>
</dbReference>
<dbReference type="InterPro" id="IPR049900">
    <property type="entry name" value="PKS_mFAS_DH"/>
</dbReference>
<dbReference type="InterPro" id="IPR014030">
    <property type="entry name" value="Ketoacyl_synth_N"/>
</dbReference>
<dbReference type="SUPFAM" id="SSF47336">
    <property type="entry name" value="ACP-like"/>
    <property type="match status" value="1"/>
</dbReference>
<dbReference type="SMART" id="SM00822">
    <property type="entry name" value="PKS_KR"/>
    <property type="match status" value="1"/>
</dbReference>
<dbReference type="GO" id="GO:0006633">
    <property type="term" value="P:fatty acid biosynthetic process"/>
    <property type="evidence" value="ECO:0007669"/>
    <property type="project" value="InterPro"/>
</dbReference>
<dbReference type="Proteomes" id="UP000199001">
    <property type="component" value="Unassembled WGS sequence"/>
</dbReference>
<evidence type="ECO:0000256" key="7">
    <source>
        <dbReference type="ARBA" id="ARBA00023268"/>
    </source>
</evidence>
<evidence type="ECO:0000256" key="3">
    <source>
        <dbReference type="ARBA" id="ARBA00022450"/>
    </source>
</evidence>
<dbReference type="SUPFAM" id="SSF51735">
    <property type="entry name" value="NAD(P)-binding Rossmann-fold domains"/>
    <property type="match status" value="2"/>
</dbReference>
<dbReference type="SUPFAM" id="SSF52151">
    <property type="entry name" value="FabD/lysophospholipase-like"/>
    <property type="match status" value="1"/>
</dbReference>
<evidence type="ECO:0000256" key="8">
    <source>
        <dbReference type="ARBA" id="ARBA00023315"/>
    </source>
</evidence>
<dbReference type="InterPro" id="IPR049551">
    <property type="entry name" value="PKS_DH_C"/>
</dbReference>
<dbReference type="GO" id="GO:0004315">
    <property type="term" value="F:3-oxoacyl-[acyl-carrier-protein] synthase activity"/>
    <property type="evidence" value="ECO:0007669"/>
    <property type="project" value="InterPro"/>
</dbReference>
<dbReference type="PANTHER" id="PTHR43775:SF51">
    <property type="entry name" value="INACTIVE PHENOLPHTHIOCEROL SYNTHESIS POLYKETIDE SYNTHASE TYPE I PKS1-RELATED"/>
    <property type="match status" value="1"/>
</dbReference>
<evidence type="ECO:0000313" key="14">
    <source>
        <dbReference type="Proteomes" id="UP000199001"/>
    </source>
</evidence>
<dbReference type="Pfam" id="PF21089">
    <property type="entry name" value="PKS_DH_N"/>
    <property type="match status" value="1"/>
</dbReference>
<dbReference type="Pfam" id="PF16197">
    <property type="entry name" value="KAsynt_C_assoc"/>
    <property type="match status" value="1"/>
</dbReference>
<dbReference type="Gene3D" id="3.40.50.720">
    <property type="entry name" value="NAD(P)-binding Rossmann-like Domain"/>
    <property type="match status" value="1"/>
</dbReference>
<dbReference type="GO" id="GO:0033068">
    <property type="term" value="P:macrolide biosynthetic process"/>
    <property type="evidence" value="ECO:0007669"/>
    <property type="project" value="UniProtKB-ARBA"/>
</dbReference>
<dbReference type="Pfam" id="PF22953">
    <property type="entry name" value="SpnB_Rossmann"/>
    <property type="match status" value="1"/>
</dbReference>
<dbReference type="InterPro" id="IPR016035">
    <property type="entry name" value="Acyl_Trfase/lysoPLipase"/>
</dbReference>
<dbReference type="PANTHER" id="PTHR43775">
    <property type="entry name" value="FATTY ACID SYNTHASE"/>
    <property type="match status" value="1"/>
</dbReference>
<evidence type="ECO:0000256" key="6">
    <source>
        <dbReference type="ARBA" id="ARBA00023194"/>
    </source>
</evidence>
<dbReference type="PROSITE" id="PS01090">
    <property type="entry name" value="TATD_2"/>
    <property type="match status" value="1"/>
</dbReference>
<dbReference type="InterPro" id="IPR014043">
    <property type="entry name" value="Acyl_transferase_dom"/>
</dbReference>
<dbReference type="FunFam" id="3.40.47.10:FF:000019">
    <property type="entry name" value="Polyketide synthase type I"/>
    <property type="match status" value="1"/>
</dbReference>
<dbReference type="PROSITE" id="PS52019">
    <property type="entry name" value="PKS_MFAS_DH"/>
    <property type="match status" value="1"/>
</dbReference>
<dbReference type="Gene3D" id="3.30.70.3290">
    <property type="match status" value="1"/>
</dbReference>
<dbReference type="InterPro" id="IPR018201">
    <property type="entry name" value="Ketoacyl_synth_AS"/>
</dbReference>
<evidence type="ECO:0000259" key="11">
    <source>
        <dbReference type="PROSITE" id="PS52004"/>
    </source>
</evidence>
<dbReference type="STRING" id="47855.GA0070606_5905"/>
<dbReference type="PROSITE" id="PS52004">
    <property type="entry name" value="KS3_2"/>
    <property type="match status" value="1"/>
</dbReference>
<dbReference type="InterPro" id="IPR036299">
    <property type="entry name" value="Polyketide_synth_docking_sf"/>
</dbReference>
<dbReference type="Pfam" id="PF08659">
    <property type="entry name" value="KR"/>
    <property type="match status" value="1"/>
</dbReference>
<dbReference type="PROSITE" id="PS50075">
    <property type="entry name" value="CARRIER"/>
    <property type="match status" value="1"/>
</dbReference>
<dbReference type="CDD" id="cd00833">
    <property type="entry name" value="PKS"/>
    <property type="match status" value="1"/>
</dbReference>
<evidence type="ECO:0000259" key="12">
    <source>
        <dbReference type="PROSITE" id="PS52019"/>
    </source>
</evidence>
<dbReference type="Pfam" id="PF00109">
    <property type="entry name" value="ketoacyl-synt"/>
    <property type="match status" value="1"/>
</dbReference>
<dbReference type="Pfam" id="PF00550">
    <property type="entry name" value="PP-binding"/>
    <property type="match status" value="1"/>
</dbReference>
<keyword evidence="7" id="KW-0511">Multifunctional enzyme</keyword>
<dbReference type="Pfam" id="PF22621">
    <property type="entry name" value="CurL-like_PKS_C"/>
    <property type="match status" value="1"/>
</dbReference>
<dbReference type="Pfam" id="PF02801">
    <property type="entry name" value="Ketoacyl-synt_C"/>
    <property type="match status" value="1"/>
</dbReference>
<proteinExistence type="predicted"/>
<dbReference type="GO" id="GO:0004312">
    <property type="term" value="F:fatty acid synthase activity"/>
    <property type="evidence" value="ECO:0007669"/>
    <property type="project" value="TreeGrafter"/>
</dbReference>
<evidence type="ECO:0000256" key="9">
    <source>
        <dbReference type="PROSITE-ProRule" id="PRU01363"/>
    </source>
</evidence>
<feature type="region of interest" description="C-terminal hotdog fold" evidence="9">
    <location>
        <begin position="1119"/>
        <end position="1255"/>
    </location>
</feature>
<feature type="region of interest" description="N-terminal hotdog fold" evidence="9">
    <location>
        <begin position="983"/>
        <end position="1107"/>
    </location>
</feature>
<evidence type="ECO:0000256" key="1">
    <source>
        <dbReference type="ARBA" id="ARBA00001957"/>
    </source>
</evidence>
<dbReference type="InterPro" id="IPR049552">
    <property type="entry name" value="PKS_DH_N"/>
</dbReference>
<dbReference type="Gene3D" id="3.40.366.10">
    <property type="entry name" value="Malonyl-Coenzyme A Acyl Carrier Protein, domain 2"/>
    <property type="match status" value="1"/>
</dbReference>
<dbReference type="Pfam" id="PF14765">
    <property type="entry name" value="PS-DH"/>
    <property type="match status" value="1"/>
</dbReference>
<dbReference type="SMART" id="SM00826">
    <property type="entry name" value="PKS_DH"/>
    <property type="match status" value="1"/>
</dbReference>
<dbReference type="FunFam" id="3.40.366.10:FF:000002">
    <property type="entry name" value="Probable polyketide synthase 2"/>
    <property type="match status" value="1"/>
</dbReference>
<dbReference type="InterPro" id="IPR055123">
    <property type="entry name" value="SpnB-like_Rossmann"/>
</dbReference>
<dbReference type="InterPro" id="IPR001227">
    <property type="entry name" value="Ac_transferase_dom_sf"/>
</dbReference>
<dbReference type="Gene3D" id="3.10.129.110">
    <property type="entry name" value="Polyketide synthase dehydratase"/>
    <property type="match status" value="1"/>
</dbReference>
<dbReference type="InterPro" id="IPR032821">
    <property type="entry name" value="PKS_assoc"/>
</dbReference>
<keyword evidence="5 13" id="KW-0808">Transferase</keyword>
<feature type="domain" description="Ketosynthase family 3 (KS3)" evidence="11">
    <location>
        <begin position="33"/>
        <end position="459"/>
    </location>
</feature>
<dbReference type="CDD" id="cd08956">
    <property type="entry name" value="KR_3_FAS_SDR_x"/>
    <property type="match status" value="1"/>
</dbReference>
<dbReference type="EMBL" id="FMHZ01000002">
    <property type="protein sequence ID" value="SCL72006.1"/>
    <property type="molecule type" value="Genomic_DNA"/>
</dbReference>
<dbReference type="PROSITE" id="PS00012">
    <property type="entry name" value="PHOSPHOPANTETHEINE"/>
    <property type="match status" value="1"/>
</dbReference>
<dbReference type="InterPro" id="IPR036736">
    <property type="entry name" value="ACP-like_sf"/>
</dbReference>
<feature type="domain" description="Carrier" evidence="10">
    <location>
        <begin position="1738"/>
        <end position="1813"/>
    </location>
</feature>